<dbReference type="PROSITE" id="PS51935">
    <property type="entry name" value="NLPC_P60"/>
    <property type="match status" value="1"/>
</dbReference>
<dbReference type="GO" id="GO:0006508">
    <property type="term" value="P:proteolysis"/>
    <property type="evidence" value="ECO:0007669"/>
    <property type="project" value="UniProtKB-KW"/>
</dbReference>
<evidence type="ECO:0000313" key="9">
    <source>
        <dbReference type="Proteomes" id="UP000007809"/>
    </source>
</evidence>
<sequence>MTAVLVAAVVGAGLTALVTTPAIADPTPAPPGAARAALTVPAAGGRPAAPVLPPPPTTADEARAQFEQAQHDAEVLTEQWHAATDDHDAKEKAAEAARAAVGPAEDAAAKAAADEETYRSQLDGLAMATFENGRLDQFDALLSSTSPQNYLDQMSALESLTAEQRVQLDEFQARVAAAQQARHDADAAVAQAQQAADDAQRAADDILTRKQAAEARVADVEKMISNLSPAERAQLIPPGEGAPQGVVLGTGAGARALAMAATKLGRPYVWGAAGPNSFDCSGLTSWAFARIGVTLPRSSSAQATVGTPVSWNDLQPGDLVFFYKPVSHVGIYAGGGKMIDAPETGDVVKYQTVPRATFSGARRI</sequence>
<comment type="similarity">
    <text evidence="1">Belongs to the peptidase C40 family.</text>
</comment>
<dbReference type="GO" id="GO:0008234">
    <property type="term" value="F:cysteine-type peptidase activity"/>
    <property type="evidence" value="ECO:0007669"/>
    <property type="project" value="UniProtKB-KW"/>
</dbReference>
<dbReference type="Gene3D" id="3.90.1720.10">
    <property type="entry name" value="endopeptidase domain like (from Nostoc punctiforme)"/>
    <property type="match status" value="1"/>
</dbReference>
<dbReference type="EMBL" id="CP002593">
    <property type="protein sequence ID" value="AEA24964.1"/>
    <property type="molecule type" value="Genomic_DNA"/>
</dbReference>
<dbReference type="PANTHER" id="PTHR47359">
    <property type="entry name" value="PEPTIDOGLYCAN DL-ENDOPEPTIDASE CWLO"/>
    <property type="match status" value="1"/>
</dbReference>
<evidence type="ECO:0000256" key="6">
    <source>
        <dbReference type="SAM" id="SignalP"/>
    </source>
</evidence>
<dbReference type="InterPro" id="IPR038765">
    <property type="entry name" value="Papain-like_cys_pep_sf"/>
</dbReference>
<keyword evidence="6" id="KW-0732">Signal</keyword>
<dbReference type="KEGG" id="pdx:Psed_2764"/>
<keyword evidence="3" id="KW-0378">Hydrolase</keyword>
<dbReference type="HOGENOM" id="CLU_034085_1_2_11"/>
<reference evidence="8 9" key="1">
    <citation type="journal article" date="2011" name="J. Bacteriol.">
        <title>Genome sequence of the 1,4-dioxane-degrading Pseudonocardia dioxanivorans strain CB1190.</title>
        <authorList>
            <person name="Sales C.M."/>
            <person name="Mahendra S."/>
            <person name="Grostern A."/>
            <person name="Parales R.E."/>
            <person name="Goodwin L.A."/>
            <person name="Woyke T."/>
            <person name="Nolan M."/>
            <person name="Lapidus A."/>
            <person name="Chertkov O."/>
            <person name="Ovchinnikova G."/>
            <person name="Sczyrba A."/>
            <person name="Alvarez-Cohen L."/>
        </authorList>
    </citation>
    <scope>NUCLEOTIDE SEQUENCE [LARGE SCALE GENOMIC DNA]</scope>
    <source>
        <strain evidence="9">ATCC 55486 / DSM 44775 / JCM 13855 / CB1190</strain>
    </source>
</reference>
<dbReference type="STRING" id="675635.Psed_2764"/>
<evidence type="ECO:0000313" key="8">
    <source>
        <dbReference type="EMBL" id="AEA24964.1"/>
    </source>
</evidence>
<evidence type="ECO:0000256" key="1">
    <source>
        <dbReference type="ARBA" id="ARBA00007074"/>
    </source>
</evidence>
<dbReference type="Pfam" id="PF00877">
    <property type="entry name" value="NLPC_P60"/>
    <property type="match status" value="1"/>
</dbReference>
<dbReference type="PANTHER" id="PTHR47359:SF3">
    <property type="entry name" value="NLP_P60 DOMAIN-CONTAINING PROTEIN-RELATED"/>
    <property type="match status" value="1"/>
</dbReference>
<accession>F4CL35</accession>
<dbReference type="AlphaFoldDB" id="F4CL35"/>
<dbReference type="InterPro" id="IPR051794">
    <property type="entry name" value="PG_Endopeptidase_C40"/>
</dbReference>
<evidence type="ECO:0000256" key="2">
    <source>
        <dbReference type="ARBA" id="ARBA00022670"/>
    </source>
</evidence>
<keyword evidence="5" id="KW-0175">Coiled coil</keyword>
<proteinExistence type="inferred from homology"/>
<gene>
    <name evidence="8" type="ordered locus">Psed_2764</name>
</gene>
<evidence type="ECO:0000256" key="3">
    <source>
        <dbReference type="ARBA" id="ARBA00022801"/>
    </source>
</evidence>
<keyword evidence="9" id="KW-1185">Reference proteome</keyword>
<dbReference type="Proteomes" id="UP000007809">
    <property type="component" value="Chromosome"/>
</dbReference>
<dbReference type="OrthoDB" id="5177647at2"/>
<dbReference type="eggNOG" id="COG0791">
    <property type="taxonomic scope" value="Bacteria"/>
</dbReference>
<evidence type="ECO:0000256" key="4">
    <source>
        <dbReference type="ARBA" id="ARBA00022807"/>
    </source>
</evidence>
<feature type="signal peptide" evidence="6">
    <location>
        <begin position="1"/>
        <end position="24"/>
    </location>
</feature>
<dbReference type="InterPro" id="IPR000064">
    <property type="entry name" value="NLP_P60_dom"/>
</dbReference>
<feature type="coiled-coil region" evidence="5">
    <location>
        <begin position="168"/>
        <end position="216"/>
    </location>
</feature>
<keyword evidence="4" id="KW-0788">Thiol protease</keyword>
<protein>
    <submittedName>
        <fullName evidence="8">NLP/P60 protein</fullName>
    </submittedName>
</protein>
<dbReference type="SUPFAM" id="SSF54001">
    <property type="entry name" value="Cysteine proteinases"/>
    <property type="match status" value="1"/>
</dbReference>
<dbReference type="RefSeq" id="WP_013674888.1">
    <property type="nucleotide sequence ID" value="NC_015312.1"/>
</dbReference>
<evidence type="ECO:0000259" key="7">
    <source>
        <dbReference type="PROSITE" id="PS51935"/>
    </source>
</evidence>
<name>F4CL35_PSEUX</name>
<feature type="chain" id="PRO_5003306441" evidence="6">
    <location>
        <begin position="25"/>
        <end position="364"/>
    </location>
</feature>
<organism evidence="8 9">
    <name type="scientific">Pseudonocardia dioxanivorans (strain ATCC 55486 / DSM 44775 / JCM 13855 / CB1190)</name>
    <dbReference type="NCBI Taxonomy" id="675635"/>
    <lineage>
        <taxon>Bacteria</taxon>
        <taxon>Bacillati</taxon>
        <taxon>Actinomycetota</taxon>
        <taxon>Actinomycetes</taxon>
        <taxon>Pseudonocardiales</taxon>
        <taxon>Pseudonocardiaceae</taxon>
        <taxon>Pseudonocardia</taxon>
    </lineage>
</organism>
<keyword evidence="2" id="KW-0645">Protease</keyword>
<evidence type="ECO:0000256" key="5">
    <source>
        <dbReference type="SAM" id="Coils"/>
    </source>
</evidence>
<feature type="domain" description="NlpC/P60" evidence="7">
    <location>
        <begin position="250"/>
        <end position="364"/>
    </location>
</feature>